<keyword evidence="1" id="KW-0238">DNA-binding</keyword>
<comment type="caution">
    <text evidence="4">The sequence shown here is derived from an EMBL/GenBank/DDBJ whole genome shotgun (WGS) entry which is preliminary data.</text>
</comment>
<protein>
    <recommendedName>
        <fullName evidence="3">HSF-type DNA-binding domain-containing protein</fullName>
    </recommendedName>
</protein>
<sequence>MYLGDRSLDYASTSSETFRRQLSFWGFKRISTSSNREENGSYYHEKFLRSKDYLCRLIPRCNEASGPLLDSEKPVFERMKAMSPSEQHRLTTPESDDELFDLLFLSSSNKDTRSRSSNQSSSVVALATSGSFTDVNPNINSSLVPFSSNNLNHEVSLFTANNMVISNADPLPMQTSDASNTSQRETDDNGQTYDNLDLEQLLSDENESQWRHLQPFPIGFQPPLSQGESEEMEQFMDFVRRKTRN</sequence>
<feature type="domain" description="HSF-type DNA-binding" evidence="3">
    <location>
        <begin position="12"/>
        <end position="60"/>
    </location>
</feature>
<feature type="region of interest" description="Disordered" evidence="2">
    <location>
        <begin position="168"/>
        <end position="192"/>
    </location>
</feature>
<dbReference type="AlphaFoldDB" id="A0AAD3HG43"/>
<evidence type="ECO:0000259" key="3">
    <source>
        <dbReference type="Pfam" id="PF00447"/>
    </source>
</evidence>
<evidence type="ECO:0000256" key="2">
    <source>
        <dbReference type="SAM" id="MobiDB-lite"/>
    </source>
</evidence>
<proteinExistence type="predicted"/>
<evidence type="ECO:0000313" key="5">
    <source>
        <dbReference type="Proteomes" id="UP001054902"/>
    </source>
</evidence>
<evidence type="ECO:0000256" key="1">
    <source>
        <dbReference type="ARBA" id="ARBA00023125"/>
    </source>
</evidence>
<dbReference type="EMBL" id="BLLK01000075">
    <property type="protein sequence ID" value="GFH61954.1"/>
    <property type="molecule type" value="Genomic_DNA"/>
</dbReference>
<dbReference type="Proteomes" id="UP001054902">
    <property type="component" value="Unassembled WGS sequence"/>
</dbReference>
<gene>
    <name evidence="4" type="ORF">CTEN210_18430</name>
</gene>
<dbReference type="Pfam" id="PF00447">
    <property type="entry name" value="HSF_DNA-bind"/>
    <property type="match status" value="1"/>
</dbReference>
<dbReference type="InterPro" id="IPR000232">
    <property type="entry name" value="HSF_DNA-bd"/>
</dbReference>
<dbReference type="Gene3D" id="1.10.10.10">
    <property type="entry name" value="Winged helix-like DNA-binding domain superfamily/Winged helix DNA-binding domain"/>
    <property type="match status" value="1"/>
</dbReference>
<feature type="compositionally biased region" description="Polar residues" evidence="2">
    <location>
        <begin position="173"/>
        <end position="192"/>
    </location>
</feature>
<feature type="region of interest" description="Disordered" evidence="2">
    <location>
        <begin position="215"/>
        <end position="245"/>
    </location>
</feature>
<evidence type="ECO:0000313" key="4">
    <source>
        <dbReference type="EMBL" id="GFH61954.1"/>
    </source>
</evidence>
<accession>A0AAD3HG43</accession>
<reference evidence="4 5" key="1">
    <citation type="journal article" date="2021" name="Sci. Rep.">
        <title>The genome of the diatom Chaetoceros tenuissimus carries an ancient integrated fragment of an extant virus.</title>
        <authorList>
            <person name="Hongo Y."/>
            <person name="Kimura K."/>
            <person name="Takaki Y."/>
            <person name="Yoshida Y."/>
            <person name="Baba S."/>
            <person name="Kobayashi G."/>
            <person name="Nagasaki K."/>
            <person name="Hano T."/>
            <person name="Tomaru Y."/>
        </authorList>
    </citation>
    <scope>NUCLEOTIDE SEQUENCE [LARGE SCALE GENOMIC DNA]</scope>
    <source>
        <strain evidence="4 5">NIES-3715</strain>
    </source>
</reference>
<dbReference type="InterPro" id="IPR036388">
    <property type="entry name" value="WH-like_DNA-bd_sf"/>
</dbReference>
<keyword evidence="5" id="KW-1185">Reference proteome</keyword>
<name>A0AAD3HG43_9STRA</name>
<organism evidence="4 5">
    <name type="scientific">Chaetoceros tenuissimus</name>
    <dbReference type="NCBI Taxonomy" id="426638"/>
    <lineage>
        <taxon>Eukaryota</taxon>
        <taxon>Sar</taxon>
        <taxon>Stramenopiles</taxon>
        <taxon>Ochrophyta</taxon>
        <taxon>Bacillariophyta</taxon>
        <taxon>Coscinodiscophyceae</taxon>
        <taxon>Chaetocerotophycidae</taxon>
        <taxon>Chaetocerotales</taxon>
        <taxon>Chaetocerotaceae</taxon>
        <taxon>Chaetoceros</taxon>
    </lineage>
</organism>
<dbReference type="GO" id="GO:0003700">
    <property type="term" value="F:DNA-binding transcription factor activity"/>
    <property type="evidence" value="ECO:0007669"/>
    <property type="project" value="InterPro"/>
</dbReference>
<dbReference type="GO" id="GO:0043565">
    <property type="term" value="F:sequence-specific DNA binding"/>
    <property type="evidence" value="ECO:0007669"/>
    <property type="project" value="InterPro"/>
</dbReference>